<dbReference type="InterPro" id="IPR018551">
    <property type="entry name" value="DUF2007"/>
</dbReference>
<dbReference type="OrthoDB" id="8480302at2"/>
<dbReference type="RefSeq" id="WP_146901084.1">
    <property type="nucleotide sequence ID" value="NZ_BJYS01000029.1"/>
</dbReference>
<feature type="domain" description="DUF2007" evidence="1">
    <location>
        <begin position="13"/>
        <end position="78"/>
    </location>
</feature>
<accession>A0A512B1W5</accession>
<proteinExistence type="predicted"/>
<dbReference type="Pfam" id="PF09413">
    <property type="entry name" value="DUF2007"/>
    <property type="match status" value="1"/>
</dbReference>
<dbReference type="AlphaFoldDB" id="A0A512B1W5"/>
<protein>
    <recommendedName>
        <fullName evidence="1">DUF2007 domain-containing protein</fullName>
    </recommendedName>
</protein>
<sequence>MDEGKEDNNIVLVTVATFPEAIEAHIYRNRLEAEGIPSVIADENIISNQPWHSIAYGGVKLRVRAQDQEKALALVNEIRHGLIAETDEGETYKPLTCPVCSSQNLKQKQISGIWPLIKSILFLYPMRTRVKLTCLNCGYRWRLEN</sequence>
<evidence type="ECO:0000313" key="2">
    <source>
        <dbReference type="EMBL" id="GEO05968.1"/>
    </source>
</evidence>
<name>A0A512B1W5_9BACT</name>
<dbReference type="InterPro" id="IPR011322">
    <property type="entry name" value="N-reg_PII-like_a/b"/>
</dbReference>
<keyword evidence="3" id="KW-1185">Reference proteome</keyword>
<organism evidence="2 3">
    <name type="scientific">Adhaeribacter aerolatus</name>
    <dbReference type="NCBI Taxonomy" id="670289"/>
    <lineage>
        <taxon>Bacteria</taxon>
        <taxon>Pseudomonadati</taxon>
        <taxon>Bacteroidota</taxon>
        <taxon>Cytophagia</taxon>
        <taxon>Cytophagales</taxon>
        <taxon>Hymenobacteraceae</taxon>
        <taxon>Adhaeribacter</taxon>
    </lineage>
</organism>
<dbReference type="Gene3D" id="3.30.70.790">
    <property type="entry name" value="UreE, C-terminal domain"/>
    <property type="match status" value="1"/>
</dbReference>
<evidence type="ECO:0000259" key="1">
    <source>
        <dbReference type="Pfam" id="PF09413"/>
    </source>
</evidence>
<reference evidence="2 3" key="1">
    <citation type="submission" date="2019-07" db="EMBL/GenBank/DDBJ databases">
        <title>Whole genome shotgun sequence of Adhaeribacter aerolatus NBRC 106133.</title>
        <authorList>
            <person name="Hosoyama A."/>
            <person name="Uohara A."/>
            <person name="Ohji S."/>
            <person name="Ichikawa N."/>
        </authorList>
    </citation>
    <scope>NUCLEOTIDE SEQUENCE [LARGE SCALE GENOMIC DNA]</scope>
    <source>
        <strain evidence="2 3">NBRC 106133</strain>
    </source>
</reference>
<dbReference type="EMBL" id="BJYS01000029">
    <property type="protein sequence ID" value="GEO05968.1"/>
    <property type="molecule type" value="Genomic_DNA"/>
</dbReference>
<gene>
    <name evidence="2" type="ORF">AAE02nite_36320</name>
</gene>
<comment type="caution">
    <text evidence="2">The sequence shown here is derived from an EMBL/GenBank/DDBJ whole genome shotgun (WGS) entry which is preliminary data.</text>
</comment>
<dbReference type="Proteomes" id="UP000321532">
    <property type="component" value="Unassembled WGS sequence"/>
</dbReference>
<evidence type="ECO:0000313" key="3">
    <source>
        <dbReference type="Proteomes" id="UP000321532"/>
    </source>
</evidence>
<dbReference type="SUPFAM" id="SSF54913">
    <property type="entry name" value="GlnB-like"/>
    <property type="match status" value="1"/>
</dbReference>